<name>A0A6B0SG68_9EURY</name>
<feature type="transmembrane region" description="Helical" evidence="7">
    <location>
        <begin position="353"/>
        <end position="376"/>
    </location>
</feature>
<dbReference type="PROSITE" id="PS50928">
    <property type="entry name" value="ABC_TM1"/>
    <property type="match status" value="1"/>
</dbReference>
<protein>
    <submittedName>
        <fullName evidence="9">ABC transporter permease subunit</fullName>
    </submittedName>
</protein>
<dbReference type="RefSeq" id="WP_159526277.1">
    <property type="nucleotide sequence ID" value="NZ_WUUU01000061.1"/>
</dbReference>
<gene>
    <name evidence="9" type="ORF">GRX66_09120</name>
</gene>
<feature type="transmembrane region" description="Helical" evidence="7">
    <location>
        <begin position="30"/>
        <end position="46"/>
    </location>
</feature>
<dbReference type="PANTHER" id="PTHR43386:SF1">
    <property type="entry name" value="D,D-DIPEPTIDE TRANSPORT SYSTEM PERMEASE PROTEIN DDPC-RELATED"/>
    <property type="match status" value="1"/>
</dbReference>
<keyword evidence="2 7" id="KW-0813">Transport</keyword>
<dbReference type="AlphaFoldDB" id="A0A6B0SG68"/>
<comment type="similarity">
    <text evidence="7">Belongs to the binding-protein-dependent transport system permease family.</text>
</comment>
<evidence type="ECO:0000256" key="2">
    <source>
        <dbReference type="ARBA" id="ARBA00022448"/>
    </source>
</evidence>
<dbReference type="Gene3D" id="1.10.3720.10">
    <property type="entry name" value="MetI-like"/>
    <property type="match status" value="1"/>
</dbReference>
<evidence type="ECO:0000256" key="5">
    <source>
        <dbReference type="ARBA" id="ARBA00022989"/>
    </source>
</evidence>
<dbReference type="EMBL" id="WUUU01000061">
    <property type="protein sequence ID" value="MXR20754.1"/>
    <property type="molecule type" value="Genomic_DNA"/>
</dbReference>
<evidence type="ECO:0000256" key="7">
    <source>
        <dbReference type="RuleBase" id="RU363032"/>
    </source>
</evidence>
<evidence type="ECO:0000256" key="3">
    <source>
        <dbReference type="ARBA" id="ARBA00022475"/>
    </source>
</evidence>
<sequence length="389" mass="42320">MPSTEQQSPLFTRIDWRDQSASLLDVRPRTAGLVLALAAVAVTFVYNHQVATTALVGTWDLRRMDWLLFVACILLVRYGVVPLVANWERSSGTVREFLRRPAGLLSLAWILGFAVLGLVGPELIGMPRVDFYADYQPPVFTTSHVTNIANVECVGPVTDAGCHGTWQYPLGTTSTGENVVNIVMYGAHIALKLSITAAMIMVVVATAVGTTAGYFGGWVDDVLMRYVDFQQTIPAIVVYIIVATMYLGKGLFTLALVFGLLNWGGIARLVRSETLERRESGYVRAARSAGASDLHVLRRHIIPNSAATVITAATRQIPLLILAQVLLAYLNLSDVRLRSLGEILNRALPPLGVGWWVVASITVFLVGTVLAFNVFGDTARDVLDPKEVA</sequence>
<dbReference type="InterPro" id="IPR050366">
    <property type="entry name" value="BP-dependent_transpt_permease"/>
</dbReference>
<reference evidence="9 10" key="1">
    <citation type="submission" date="2019-12" db="EMBL/GenBank/DDBJ databases">
        <title>Isolation and characterization of three novel carbon monoxide-oxidizing members of Halobacteria from salione crusts and soils.</title>
        <authorList>
            <person name="Myers M.R."/>
            <person name="King G.M."/>
        </authorList>
    </citation>
    <scope>NUCLEOTIDE SEQUENCE [LARGE SCALE GENOMIC DNA]</scope>
    <source>
        <strain evidence="9 10">PCN9</strain>
    </source>
</reference>
<feature type="domain" description="ABC transmembrane type-1" evidence="8">
    <location>
        <begin position="191"/>
        <end position="376"/>
    </location>
</feature>
<dbReference type="PANTHER" id="PTHR43386">
    <property type="entry name" value="OLIGOPEPTIDE TRANSPORT SYSTEM PERMEASE PROTEIN APPC"/>
    <property type="match status" value="1"/>
</dbReference>
<evidence type="ECO:0000256" key="6">
    <source>
        <dbReference type="ARBA" id="ARBA00023136"/>
    </source>
</evidence>
<keyword evidence="3" id="KW-1003">Cell membrane</keyword>
<dbReference type="Proteomes" id="UP000471521">
    <property type="component" value="Unassembled WGS sequence"/>
</dbReference>
<dbReference type="GO" id="GO:0055085">
    <property type="term" value="P:transmembrane transport"/>
    <property type="evidence" value="ECO:0007669"/>
    <property type="project" value="InterPro"/>
</dbReference>
<comment type="caution">
    <text evidence="9">The sequence shown here is derived from an EMBL/GenBank/DDBJ whole genome shotgun (WGS) entry which is preliminary data.</text>
</comment>
<dbReference type="OrthoDB" id="312811at2157"/>
<evidence type="ECO:0000256" key="4">
    <source>
        <dbReference type="ARBA" id="ARBA00022692"/>
    </source>
</evidence>
<dbReference type="GO" id="GO:0005886">
    <property type="term" value="C:plasma membrane"/>
    <property type="evidence" value="ECO:0007669"/>
    <property type="project" value="UniProtKB-SubCell"/>
</dbReference>
<evidence type="ECO:0000259" key="8">
    <source>
        <dbReference type="PROSITE" id="PS50928"/>
    </source>
</evidence>
<dbReference type="CDD" id="cd06261">
    <property type="entry name" value="TM_PBP2"/>
    <property type="match status" value="1"/>
</dbReference>
<evidence type="ECO:0000313" key="9">
    <source>
        <dbReference type="EMBL" id="MXR20754.1"/>
    </source>
</evidence>
<evidence type="ECO:0000256" key="1">
    <source>
        <dbReference type="ARBA" id="ARBA00004651"/>
    </source>
</evidence>
<feature type="transmembrane region" description="Helical" evidence="7">
    <location>
        <begin position="236"/>
        <end position="261"/>
    </location>
</feature>
<evidence type="ECO:0000313" key="10">
    <source>
        <dbReference type="Proteomes" id="UP000471521"/>
    </source>
</evidence>
<dbReference type="InterPro" id="IPR000515">
    <property type="entry name" value="MetI-like"/>
</dbReference>
<keyword evidence="6 7" id="KW-0472">Membrane</keyword>
<feature type="transmembrane region" description="Helical" evidence="7">
    <location>
        <begin position="66"/>
        <end position="85"/>
    </location>
</feature>
<dbReference type="SUPFAM" id="SSF161098">
    <property type="entry name" value="MetI-like"/>
    <property type="match status" value="1"/>
</dbReference>
<dbReference type="InterPro" id="IPR035906">
    <property type="entry name" value="MetI-like_sf"/>
</dbReference>
<keyword evidence="4 7" id="KW-0812">Transmembrane</keyword>
<comment type="subcellular location">
    <subcellularLocation>
        <location evidence="1 7">Cell membrane</location>
        <topology evidence="1 7">Multi-pass membrane protein</topology>
    </subcellularLocation>
</comment>
<organism evidence="9 10">
    <name type="scientific">Halobacterium bonnevillei</name>
    <dbReference type="NCBI Taxonomy" id="2692200"/>
    <lineage>
        <taxon>Archaea</taxon>
        <taxon>Methanobacteriati</taxon>
        <taxon>Methanobacteriota</taxon>
        <taxon>Stenosarchaea group</taxon>
        <taxon>Halobacteria</taxon>
        <taxon>Halobacteriales</taxon>
        <taxon>Halobacteriaceae</taxon>
        <taxon>Halobacterium</taxon>
    </lineage>
</organism>
<feature type="transmembrane region" description="Helical" evidence="7">
    <location>
        <begin position="97"/>
        <end position="119"/>
    </location>
</feature>
<keyword evidence="10" id="KW-1185">Reference proteome</keyword>
<proteinExistence type="inferred from homology"/>
<accession>A0A6B0SG68</accession>
<keyword evidence="5 7" id="KW-1133">Transmembrane helix</keyword>
<dbReference type="Pfam" id="PF00528">
    <property type="entry name" value="BPD_transp_1"/>
    <property type="match status" value="1"/>
</dbReference>
<feature type="transmembrane region" description="Helical" evidence="7">
    <location>
        <begin position="193"/>
        <end position="216"/>
    </location>
</feature>